<dbReference type="AlphaFoldDB" id="A0A9D6UME9"/>
<name>A0A9D6UME9_UNCSA</name>
<organism evidence="1 2">
    <name type="scientific">Candidatus Saganbacteria bacterium</name>
    <dbReference type="NCBI Taxonomy" id="2575572"/>
    <lineage>
        <taxon>Bacteria</taxon>
        <taxon>Bacillati</taxon>
        <taxon>Saganbacteria</taxon>
    </lineage>
</organism>
<dbReference type="Proteomes" id="UP000808761">
    <property type="component" value="Unassembled WGS sequence"/>
</dbReference>
<accession>A0A9D6UME9</accession>
<proteinExistence type="predicted"/>
<gene>
    <name evidence="1" type="ORF">HZB08_02295</name>
</gene>
<reference evidence="1" key="1">
    <citation type="submission" date="2020-07" db="EMBL/GenBank/DDBJ databases">
        <title>Huge and variable diversity of episymbiotic CPR bacteria and DPANN archaea in groundwater ecosystems.</title>
        <authorList>
            <person name="He C.Y."/>
            <person name="Keren R."/>
            <person name="Whittaker M."/>
            <person name="Farag I.F."/>
            <person name="Doudna J."/>
            <person name="Cate J.H.D."/>
            <person name="Banfield J.F."/>
        </authorList>
    </citation>
    <scope>NUCLEOTIDE SEQUENCE</scope>
    <source>
        <strain evidence="1">NC_groundwater_1860_Pr3_B-0.1um_51_7</strain>
    </source>
</reference>
<sequence>MDEDKFTAKAKASLEKVIEAFRDGSIAAKCAMATYPMPKIPAATWSLHNRWLCLLQAGQVDCRGFRQWEEVGRKVKKGGRAVFILRPRTVKSVDEESGEDEIRCVGFSPIAVFPINQTEGEPVEYENLKLPELPLMNVAASWGIEVIPQPFTMEYYGCWSAERKQIVLCASETNVFLHELCHAAHTRLKGKLKKGQDPVQEIVADLGAEVLRRILGSEKDTSGNAYAYIESYAGEQGKTVLEACLSVLGETAKVVGLILETADTLSPK</sequence>
<dbReference type="EMBL" id="JACRKR010000112">
    <property type="protein sequence ID" value="MBI5078832.1"/>
    <property type="molecule type" value="Genomic_DNA"/>
</dbReference>
<evidence type="ECO:0000313" key="1">
    <source>
        <dbReference type="EMBL" id="MBI5078832.1"/>
    </source>
</evidence>
<comment type="caution">
    <text evidence="1">The sequence shown here is derived from an EMBL/GenBank/DDBJ whole genome shotgun (WGS) entry which is preliminary data.</text>
</comment>
<protein>
    <submittedName>
        <fullName evidence="1">Antirestriction protein</fullName>
    </submittedName>
</protein>
<evidence type="ECO:0000313" key="2">
    <source>
        <dbReference type="Proteomes" id="UP000808761"/>
    </source>
</evidence>